<keyword evidence="6" id="KW-1185">Reference proteome</keyword>
<protein>
    <recommendedName>
        <fullName evidence="7">Mammalian cell entry protein</fullName>
    </recommendedName>
</protein>
<evidence type="ECO:0000313" key="6">
    <source>
        <dbReference type="Proteomes" id="UP001055336"/>
    </source>
</evidence>
<dbReference type="RefSeq" id="WP_240262230.1">
    <property type="nucleotide sequence ID" value="NZ_CP092488.2"/>
</dbReference>
<feature type="transmembrane region" description="Helical" evidence="4">
    <location>
        <begin position="86"/>
        <end position="106"/>
    </location>
</feature>
<name>A0ABY3VSK6_9MYCO</name>
<accession>A0ABY3VSK6</accession>
<evidence type="ECO:0000256" key="2">
    <source>
        <dbReference type="ARBA" id="ARBA00023136"/>
    </source>
</evidence>
<comment type="subcellular location">
    <subcellularLocation>
        <location evidence="1">Membrane</location>
    </subcellularLocation>
</comment>
<reference evidence="5" key="1">
    <citation type="submission" date="2022-08" db="EMBL/GenBank/DDBJ databases">
        <title>Whole genome sequencing of non-tuberculosis mycobacteria type-strains.</title>
        <authorList>
            <person name="Igarashi Y."/>
            <person name="Osugi A."/>
            <person name="Mitarai S."/>
        </authorList>
    </citation>
    <scope>NUCLEOTIDE SEQUENCE</scope>
    <source>
        <strain evidence="5">DSM 45127</strain>
    </source>
</reference>
<evidence type="ECO:0000256" key="1">
    <source>
        <dbReference type="ARBA" id="ARBA00004370"/>
    </source>
</evidence>
<gene>
    <name evidence="5" type="ORF">MKK62_03980</name>
</gene>
<proteinExistence type="predicted"/>
<dbReference type="PANTHER" id="PTHR37042">
    <property type="entry name" value="OUTER MEMBRANE PROTEIN RV1973"/>
    <property type="match status" value="1"/>
</dbReference>
<evidence type="ECO:0000313" key="5">
    <source>
        <dbReference type="EMBL" id="UMB70494.1"/>
    </source>
</evidence>
<dbReference type="Proteomes" id="UP001055336">
    <property type="component" value="Chromosome"/>
</dbReference>
<evidence type="ECO:0008006" key="7">
    <source>
        <dbReference type="Google" id="ProtNLM"/>
    </source>
</evidence>
<dbReference type="EMBL" id="CP092488">
    <property type="protein sequence ID" value="UMB70494.1"/>
    <property type="molecule type" value="Genomic_DNA"/>
</dbReference>
<keyword evidence="4" id="KW-1133">Transmembrane helix</keyword>
<evidence type="ECO:0000256" key="4">
    <source>
        <dbReference type="SAM" id="Phobius"/>
    </source>
</evidence>
<feature type="compositionally biased region" description="Acidic residues" evidence="3">
    <location>
        <begin position="47"/>
        <end position="63"/>
    </location>
</feature>
<evidence type="ECO:0000256" key="3">
    <source>
        <dbReference type="SAM" id="MobiDB-lite"/>
    </source>
</evidence>
<feature type="compositionally biased region" description="Basic and acidic residues" evidence="3">
    <location>
        <begin position="23"/>
        <end position="46"/>
    </location>
</feature>
<sequence>MTDSDRDPSSTQAPDPLAEAEDELARAEERAAAARARAAELRREAEAEAESGDEPTETDDDEALTPARWRRRPRWSRKFHRPSWKATGVGFAITLVLASLAGSAVIEWQHRELMQRQQRAVEYATAARDEVTELMTIDPSRAAENLQRTIDDSTGALKSQLQATSGYMVKNAQDAQITTKATVTDVAVESMTGNSAVVLVVAKSDTVNADKSQRPSVFWRISVNIERDGDRLKMSKLDFVQ</sequence>
<dbReference type="PANTHER" id="PTHR37042:SF4">
    <property type="entry name" value="OUTER MEMBRANE PROTEIN RV1973"/>
    <property type="match status" value="1"/>
</dbReference>
<keyword evidence="2 4" id="KW-0472">Membrane</keyword>
<feature type="region of interest" description="Disordered" evidence="3">
    <location>
        <begin position="1"/>
        <end position="69"/>
    </location>
</feature>
<organism evidence="5 6">
    <name type="scientific">Mycobacterium paraterrae</name>
    <dbReference type="NCBI Taxonomy" id="577492"/>
    <lineage>
        <taxon>Bacteria</taxon>
        <taxon>Bacillati</taxon>
        <taxon>Actinomycetota</taxon>
        <taxon>Actinomycetes</taxon>
        <taxon>Mycobacteriales</taxon>
        <taxon>Mycobacteriaceae</taxon>
        <taxon>Mycobacterium</taxon>
    </lineage>
</organism>
<keyword evidence="4" id="KW-0812">Transmembrane</keyword>